<comment type="caution">
    <text evidence="6">The sequence shown here is derived from an EMBL/GenBank/DDBJ whole genome shotgun (WGS) entry which is preliminary data.</text>
</comment>
<evidence type="ECO:0000256" key="2">
    <source>
        <dbReference type="ARBA" id="ARBA00022517"/>
    </source>
</evidence>
<evidence type="ECO:0000256" key="3">
    <source>
        <dbReference type="SAM" id="MobiDB-lite"/>
    </source>
</evidence>
<evidence type="ECO:0000313" key="7">
    <source>
        <dbReference type="Proteomes" id="UP001558713"/>
    </source>
</evidence>
<gene>
    <name evidence="6" type="ORF">V5N11_001655</name>
</gene>
<dbReference type="Proteomes" id="UP001558713">
    <property type="component" value="Unassembled WGS sequence"/>
</dbReference>
<dbReference type="InterPro" id="IPR028989">
    <property type="entry name" value="RimP_N"/>
</dbReference>
<dbReference type="InterPro" id="IPR003728">
    <property type="entry name" value="Ribosome_maturation_RimP"/>
</dbReference>
<feature type="domain" description="DUF7912" evidence="5">
    <location>
        <begin position="215"/>
        <end position="303"/>
    </location>
</feature>
<dbReference type="InterPro" id="IPR035956">
    <property type="entry name" value="RimP_N_sf"/>
</dbReference>
<evidence type="ECO:0000313" key="6">
    <source>
        <dbReference type="EMBL" id="KAL1218487.1"/>
    </source>
</evidence>
<reference evidence="6 7" key="1">
    <citation type="submission" date="2024-04" db="EMBL/GenBank/DDBJ databases">
        <title>Genome assembly C_amara_ONT_v2.</title>
        <authorList>
            <person name="Yant L."/>
            <person name="Moore C."/>
            <person name="Slenker M."/>
        </authorList>
    </citation>
    <scope>NUCLEOTIDE SEQUENCE [LARGE SCALE GENOMIC DNA]</scope>
    <source>
        <tissue evidence="6">Leaf</tissue>
    </source>
</reference>
<dbReference type="GO" id="GO:0042254">
    <property type="term" value="P:ribosome biogenesis"/>
    <property type="evidence" value="ECO:0007669"/>
    <property type="project" value="UniProtKB-KW"/>
</dbReference>
<feature type="compositionally biased region" description="Low complexity" evidence="3">
    <location>
        <begin position="54"/>
        <end position="65"/>
    </location>
</feature>
<name>A0ABD1BMV2_CARAN</name>
<dbReference type="Pfam" id="PF02576">
    <property type="entry name" value="RimP_N"/>
    <property type="match status" value="1"/>
</dbReference>
<dbReference type="Pfam" id="PF25498">
    <property type="entry name" value="DUF7912"/>
    <property type="match status" value="1"/>
</dbReference>
<evidence type="ECO:0000259" key="4">
    <source>
        <dbReference type="Pfam" id="PF02576"/>
    </source>
</evidence>
<dbReference type="InterPro" id="IPR057234">
    <property type="entry name" value="DUF7912"/>
</dbReference>
<protein>
    <recommendedName>
        <fullName evidence="8">Ribosome maturation factor RimP N-terminal domain-containing protein</fullName>
    </recommendedName>
</protein>
<dbReference type="Gene3D" id="3.30.300.70">
    <property type="entry name" value="RimP-like superfamily, N-terminal"/>
    <property type="match status" value="1"/>
</dbReference>
<dbReference type="SUPFAM" id="SSF75420">
    <property type="entry name" value="YhbC-like, N-terminal domain"/>
    <property type="match status" value="1"/>
</dbReference>
<keyword evidence="1" id="KW-0963">Cytoplasm</keyword>
<dbReference type="PANTHER" id="PTHR34544:SF3">
    <property type="entry name" value="OS07G0155200 PROTEIN"/>
    <property type="match status" value="1"/>
</dbReference>
<sequence>MGRHQSLIVAALFRASRRFTSPATCFSVRTFSSSFLLPKTTSLTPPRYSPLPSSISTFSSLSSSPSPSPSVRPAKTAGNNGDEEDTFDYQTIDDVEAIDDWEEEDEEVEPQLGDGGDGGGVVLRGVSWGEKALSIAAEVLKQFEEDLQLFAFRTSPRGYIYVRLDKLSNEYGCPTIDEIEEFSREFKKRLDDAGATKLVPEDLALEVSSPGAERLLRVPEDLPRFKEMPMTVSYVEETNSRKVGKSAVFLLESIDAESENCIWKLADVKENRDPESKGRPLSRKQKDLRIKLPFTDHKKISLYLD</sequence>
<evidence type="ECO:0000256" key="1">
    <source>
        <dbReference type="ARBA" id="ARBA00022490"/>
    </source>
</evidence>
<keyword evidence="2" id="KW-0690">Ribosome biogenesis</keyword>
<accession>A0ABD1BMV2</accession>
<dbReference type="PANTHER" id="PTHR34544">
    <property type="entry name" value="OSJNBA0006B20.18 PROTEIN"/>
    <property type="match status" value="1"/>
</dbReference>
<keyword evidence="7" id="KW-1185">Reference proteome</keyword>
<evidence type="ECO:0000259" key="5">
    <source>
        <dbReference type="Pfam" id="PF25498"/>
    </source>
</evidence>
<organism evidence="6 7">
    <name type="scientific">Cardamine amara subsp. amara</name>
    <dbReference type="NCBI Taxonomy" id="228776"/>
    <lineage>
        <taxon>Eukaryota</taxon>
        <taxon>Viridiplantae</taxon>
        <taxon>Streptophyta</taxon>
        <taxon>Embryophyta</taxon>
        <taxon>Tracheophyta</taxon>
        <taxon>Spermatophyta</taxon>
        <taxon>Magnoliopsida</taxon>
        <taxon>eudicotyledons</taxon>
        <taxon>Gunneridae</taxon>
        <taxon>Pentapetalae</taxon>
        <taxon>rosids</taxon>
        <taxon>malvids</taxon>
        <taxon>Brassicales</taxon>
        <taxon>Brassicaceae</taxon>
        <taxon>Cardamineae</taxon>
        <taxon>Cardamine</taxon>
    </lineage>
</organism>
<feature type="region of interest" description="Disordered" evidence="3">
    <location>
        <begin position="54"/>
        <end position="86"/>
    </location>
</feature>
<evidence type="ECO:0008006" key="8">
    <source>
        <dbReference type="Google" id="ProtNLM"/>
    </source>
</evidence>
<dbReference type="AlphaFoldDB" id="A0ABD1BMV2"/>
<proteinExistence type="inferred from homology"/>
<dbReference type="HAMAP" id="MF_01077">
    <property type="entry name" value="RimP"/>
    <property type="match status" value="1"/>
</dbReference>
<dbReference type="EMBL" id="JBANAX010000211">
    <property type="protein sequence ID" value="KAL1218487.1"/>
    <property type="molecule type" value="Genomic_DNA"/>
</dbReference>
<feature type="domain" description="Ribosome maturation factor RimP N-terminal" evidence="4">
    <location>
        <begin position="149"/>
        <end position="213"/>
    </location>
</feature>